<comment type="subcellular location">
    <subcellularLocation>
        <location evidence="1">Secreted</location>
        <location evidence="1">Extracellular space</location>
        <location evidence="1">Extracellular matrix</location>
        <location evidence="1">Basement membrane</location>
    </subcellularLocation>
</comment>
<sequence length="1101" mass="120527">MKNRHRWAIIWGFFVGNEVVFQCRDEGPLRAPVRWSRGNGLPLPTGSRDINGRLEMPNIATDHTGTYICEAVGYPSSTPGSRVSVYLRVDSYEPPPTRPPSACGVNQATCNSGECISKSMLPAPEGNYRLVGVSMNVLGGSVEIQDRRYSIPTTAIRVLPVGVQVQIPSVRTLAIPSDVIPYFALPPSHCGNLLKSYGGHLKYSLRYRGTGRSLTAPDVIISGNGLTLIHMGKESWSPNREHAVSARLFVGDWFKKVSGRPGGDQPGDGIEPATREEILSVLSNVEYLLVRAQYDQGSSLDTTISGIRLDSAVPINTGQGQAVFVEECRCPQGYNGLSCEECSPGYEKRQQGPWGGICVKTTPRVECRAGEYMDFNQCLPCPCPSEDRRFGTACYKDVDSGITCECIPGHTGRNCDSCAAGYEKSRDYPYQCRPISATCDVEGSLSPIPDPSGRCVCKQHVSGSTCNECQPNTFFLSSTNEHGCIDCFCMGVTPTCASSNWYRTQESAVFLNNNLGFTLVDETQGDEIKDGFIFETNSREVGFREFSRYPPGTYYWQLPYNFLGDKVTAYGGYSHTIRYVPQPGGQSSPNNAPDVEINGNDIRLLYFRKSTLSPNRQETITVPLQEQYWQRQDGQTANREHFLMALANLDGLLIKATYTTSTREAYLSNVILDIAVPRNTGQERAYPVEQCSCPVGYTGLSCQECAFGYTRSLRGLYLGLCEPCSCNGHSDECDPKTGVCRNCRGHTAGDFCEECEDGYSGDPRTGECQLETARCYCDPRGSVRADCPDGRNCLCKGNCEGASCNLCRPGTFSLQEINPLGCLECFCSRASTECASANLYRSSIDLQIISGPPHGVTLTDSTRTASIKEITVDPSTGELVYRYPGGTRSERLFWSLPAKFTGNRLTSYGGKLHATRRYLVRPGTDTTPGEDIDVILVGSGGISLYWIYGSLLSGQEVGLEVSLRETAGWRHIGGSGNMASRSDILEVLSDLEAILIRASFTDDMEASYIKDISLDDAVRQNTPFGIVMDVEECRCPPGYEGLSCEQCSPGYYLDPNDRSRDQQGTCRACPCGDNSEGCRFEGGRPLCLCRPGFTGSYCEAR</sequence>
<keyword evidence="3" id="KW-0272">Extracellular matrix</keyword>
<reference evidence="16 17" key="1">
    <citation type="journal article" date="2016" name="Genome Biol. Evol.">
        <title>Gene Family Evolution Reflects Adaptation to Soil Environmental Stressors in the Genome of the Collembolan Orchesella cincta.</title>
        <authorList>
            <person name="Faddeeva-Vakhrusheva A."/>
            <person name="Derks M.F."/>
            <person name="Anvar S.Y."/>
            <person name="Agamennone V."/>
            <person name="Suring W."/>
            <person name="Smit S."/>
            <person name="van Straalen N.M."/>
            <person name="Roelofs D."/>
        </authorList>
    </citation>
    <scope>NUCLEOTIDE SEQUENCE [LARGE SCALE GENOMIC DNA]</scope>
    <source>
        <tissue evidence="16">Mixed pool</tissue>
    </source>
</reference>
<dbReference type="GO" id="GO:0030154">
    <property type="term" value="P:cell differentiation"/>
    <property type="evidence" value="ECO:0007669"/>
    <property type="project" value="UniProtKB-ARBA"/>
</dbReference>
<dbReference type="InterPro" id="IPR009030">
    <property type="entry name" value="Growth_fac_rcpt_cys_sf"/>
</dbReference>
<dbReference type="Gene3D" id="2.10.25.10">
    <property type="entry name" value="Laminin"/>
    <property type="match status" value="3"/>
</dbReference>
<keyword evidence="2" id="KW-0964">Secreted</keyword>
<feature type="domain" description="Ig-like" evidence="14">
    <location>
        <begin position="16"/>
        <end position="84"/>
    </location>
</feature>
<dbReference type="STRING" id="48709.A0A1D2NLZ1"/>
<keyword evidence="7" id="KW-0130">Cell adhesion</keyword>
<dbReference type="Pfam" id="PF00052">
    <property type="entry name" value="Laminin_B"/>
    <property type="match status" value="3"/>
</dbReference>
<dbReference type="EMBL" id="LJIJ01000008">
    <property type="protein sequence ID" value="ODN06290.1"/>
    <property type="molecule type" value="Genomic_DNA"/>
</dbReference>
<dbReference type="Proteomes" id="UP000094527">
    <property type="component" value="Unassembled WGS sequence"/>
</dbReference>
<dbReference type="PROSITE" id="PS00022">
    <property type="entry name" value="EGF_1"/>
    <property type="match status" value="2"/>
</dbReference>
<evidence type="ECO:0000259" key="14">
    <source>
        <dbReference type="PROSITE" id="PS50835"/>
    </source>
</evidence>
<dbReference type="PROSITE" id="PS50027">
    <property type="entry name" value="EGF_LAM_2"/>
    <property type="match status" value="2"/>
</dbReference>
<evidence type="ECO:0000256" key="5">
    <source>
        <dbReference type="ARBA" id="ARBA00022737"/>
    </source>
</evidence>
<dbReference type="InterPro" id="IPR056863">
    <property type="entry name" value="LMN_ATRN_NET-like_EGF"/>
</dbReference>
<proteinExistence type="predicted"/>
<evidence type="ECO:0000256" key="4">
    <source>
        <dbReference type="ARBA" id="ARBA00022729"/>
    </source>
</evidence>
<dbReference type="SMART" id="SM00180">
    <property type="entry name" value="EGF_Lam"/>
    <property type="match status" value="5"/>
</dbReference>
<dbReference type="GO" id="GO:0048731">
    <property type="term" value="P:system development"/>
    <property type="evidence" value="ECO:0007669"/>
    <property type="project" value="UniProtKB-ARBA"/>
</dbReference>
<accession>A0A1D2NLZ1</accession>
<dbReference type="CDD" id="cd00055">
    <property type="entry name" value="EGF_Lam"/>
    <property type="match status" value="5"/>
</dbReference>
<dbReference type="Pfam" id="PF00053">
    <property type="entry name" value="EGF_laminin"/>
    <property type="match status" value="6"/>
</dbReference>
<dbReference type="InterPro" id="IPR007110">
    <property type="entry name" value="Ig-like_dom"/>
</dbReference>
<feature type="domain" description="Laminin IV type A" evidence="15">
    <location>
        <begin position="851"/>
        <end position="1032"/>
    </location>
</feature>
<organism evidence="16 17">
    <name type="scientific">Orchesella cincta</name>
    <name type="common">Springtail</name>
    <name type="synonym">Podura cincta</name>
    <dbReference type="NCBI Taxonomy" id="48709"/>
    <lineage>
        <taxon>Eukaryota</taxon>
        <taxon>Metazoa</taxon>
        <taxon>Ecdysozoa</taxon>
        <taxon>Arthropoda</taxon>
        <taxon>Hexapoda</taxon>
        <taxon>Collembola</taxon>
        <taxon>Entomobryomorpha</taxon>
        <taxon>Entomobryoidea</taxon>
        <taxon>Orchesellidae</taxon>
        <taxon>Orchesellinae</taxon>
        <taxon>Orchesella</taxon>
    </lineage>
</organism>
<keyword evidence="4" id="KW-0732">Signal</keyword>
<feature type="disulfide bond" evidence="12">
    <location>
        <begin position="743"/>
        <end position="752"/>
    </location>
</feature>
<name>A0A1D2NLZ1_ORCCI</name>
<keyword evidence="9 12" id="KW-1015">Disulfide bond</keyword>
<evidence type="ECO:0000313" key="17">
    <source>
        <dbReference type="Proteomes" id="UP000094527"/>
    </source>
</evidence>
<dbReference type="Gene3D" id="2.170.300.10">
    <property type="entry name" value="Tie2 ligand-binding domain superfamily"/>
    <property type="match status" value="2"/>
</dbReference>
<dbReference type="PANTHER" id="PTHR10574">
    <property type="entry name" value="NETRIN/LAMININ-RELATED"/>
    <property type="match status" value="1"/>
</dbReference>
<feature type="domain" description="Laminin EGF-like" evidence="13">
    <location>
        <begin position="775"/>
        <end position="824"/>
    </location>
</feature>
<feature type="domain" description="Laminin EGF-like" evidence="13">
    <location>
        <begin position="724"/>
        <end position="770"/>
    </location>
</feature>
<dbReference type="OrthoDB" id="10055367at2759"/>
<evidence type="ECO:0000256" key="2">
    <source>
        <dbReference type="ARBA" id="ARBA00022525"/>
    </source>
</evidence>
<evidence type="ECO:0000259" key="15">
    <source>
        <dbReference type="PROSITE" id="PS51115"/>
    </source>
</evidence>
<dbReference type="SMART" id="SM00281">
    <property type="entry name" value="LamB"/>
    <property type="match status" value="3"/>
</dbReference>
<feature type="disulfide bond" evidence="12">
    <location>
        <begin position="775"/>
        <end position="787"/>
    </location>
</feature>
<comment type="caution">
    <text evidence="16">The sequence shown here is derived from an EMBL/GenBank/DDBJ whole genome shotgun (WGS) entry which is preliminary data.</text>
</comment>
<dbReference type="InterPro" id="IPR003598">
    <property type="entry name" value="Ig_sub2"/>
</dbReference>
<dbReference type="PROSITE" id="PS51115">
    <property type="entry name" value="LAMININ_IVA"/>
    <property type="match status" value="3"/>
</dbReference>
<keyword evidence="8" id="KW-0175">Coiled coil</keyword>
<evidence type="ECO:0000256" key="6">
    <source>
        <dbReference type="ARBA" id="ARBA00022869"/>
    </source>
</evidence>
<dbReference type="PROSITE" id="PS50835">
    <property type="entry name" value="IG_LIKE"/>
    <property type="match status" value="1"/>
</dbReference>
<dbReference type="InterPro" id="IPR036179">
    <property type="entry name" value="Ig-like_dom_sf"/>
</dbReference>
<dbReference type="InterPro" id="IPR002049">
    <property type="entry name" value="LE_dom"/>
</dbReference>
<dbReference type="GO" id="GO:0009888">
    <property type="term" value="P:tissue development"/>
    <property type="evidence" value="ECO:0007669"/>
    <property type="project" value="TreeGrafter"/>
</dbReference>
<dbReference type="SMART" id="SM00408">
    <property type="entry name" value="IGc2"/>
    <property type="match status" value="1"/>
</dbReference>
<evidence type="ECO:0000313" key="16">
    <source>
        <dbReference type="EMBL" id="ODN06290.1"/>
    </source>
</evidence>
<dbReference type="SUPFAM" id="SSF57184">
    <property type="entry name" value="Growth factor receptor domain"/>
    <property type="match status" value="1"/>
</dbReference>
<evidence type="ECO:0000256" key="10">
    <source>
        <dbReference type="ARBA" id="ARBA00023180"/>
    </source>
</evidence>
<keyword evidence="5" id="KW-0677">Repeat</keyword>
<dbReference type="GO" id="GO:0009887">
    <property type="term" value="P:animal organ morphogenesis"/>
    <property type="evidence" value="ECO:0007669"/>
    <property type="project" value="TreeGrafter"/>
</dbReference>
<dbReference type="AlphaFoldDB" id="A0A1D2NLZ1"/>
<dbReference type="Pfam" id="PF24973">
    <property type="entry name" value="EGF_LMN_ATRN"/>
    <property type="match status" value="1"/>
</dbReference>
<gene>
    <name evidence="16" type="ORF">Ocin01_00406</name>
</gene>
<dbReference type="InterPro" id="IPR050440">
    <property type="entry name" value="Laminin/Netrin_ECM"/>
</dbReference>
<dbReference type="OMA" id="MIGICEV"/>
<dbReference type="PROSITE" id="PS01248">
    <property type="entry name" value="EGF_LAM_1"/>
    <property type="match status" value="4"/>
</dbReference>
<evidence type="ECO:0000256" key="3">
    <source>
        <dbReference type="ARBA" id="ARBA00022530"/>
    </source>
</evidence>
<dbReference type="SUPFAM" id="SSF57196">
    <property type="entry name" value="EGF/Laminin"/>
    <property type="match status" value="1"/>
</dbReference>
<evidence type="ECO:0000256" key="8">
    <source>
        <dbReference type="ARBA" id="ARBA00023054"/>
    </source>
</evidence>
<feature type="non-terminal residue" evidence="16">
    <location>
        <position position="1101"/>
    </location>
</feature>
<feature type="domain" description="Laminin IV type A" evidence="15">
    <location>
        <begin position="144"/>
        <end position="327"/>
    </location>
</feature>
<dbReference type="InterPro" id="IPR013783">
    <property type="entry name" value="Ig-like_fold"/>
</dbReference>
<dbReference type="InterPro" id="IPR000034">
    <property type="entry name" value="Laminin_IV"/>
</dbReference>
<dbReference type="Gene3D" id="2.60.40.10">
    <property type="entry name" value="Immunoglobulins"/>
    <property type="match status" value="1"/>
</dbReference>
<keyword evidence="10" id="KW-0325">Glycoprotein</keyword>
<feature type="disulfide bond" evidence="12">
    <location>
        <begin position="795"/>
        <end position="804"/>
    </location>
</feature>
<dbReference type="InterPro" id="IPR000742">
    <property type="entry name" value="EGF"/>
</dbReference>
<evidence type="ECO:0000256" key="11">
    <source>
        <dbReference type="ARBA" id="ARBA00023292"/>
    </source>
</evidence>
<dbReference type="SUPFAM" id="SSF48726">
    <property type="entry name" value="Immunoglobulin"/>
    <property type="match status" value="1"/>
</dbReference>
<keyword evidence="11 12" id="KW-0424">Laminin EGF-like domain</keyword>
<evidence type="ECO:0000256" key="9">
    <source>
        <dbReference type="ARBA" id="ARBA00023157"/>
    </source>
</evidence>
<evidence type="ECO:0000259" key="13">
    <source>
        <dbReference type="PROSITE" id="PS50027"/>
    </source>
</evidence>
<keyword evidence="6" id="KW-0084">Basement membrane</keyword>
<protein>
    <submittedName>
        <fullName evidence="16">Basement membrane-specific heparan sulfate proteoglycan core protein</fullName>
    </submittedName>
</protein>
<dbReference type="FunFam" id="2.10.25.10:FF:000065">
    <property type="entry name" value="Laminin subunit beta 1"/>
    <property type="match status" value="1"/>
</dbReference>
<dbReference type="GO" id="GO:0005604">
    <property type="term" value="C:basement membrane"/>
    <property type="evidence" value="ECO:0007669"/>
    <property type="project" value="UniProtKB-SubCell"/>
</dbReference>
<comment type="caution">
    <text evidence="12">Lacks conserved residue(s) required for the propagation of feature annotation.</text>
</comment>
<feature type="domain" description="Laminin IV type A" evidence="15">
    <location>
        <begin position="512"/>
        <end position="690"/>
    </location>
</feature>
<evidence type="ECO:0000256" key="1">
    <source>
        <dbReference type="ARBA" id="ARBA00004302"/>
    </source>
</evidence>
<dbReference type="GO" id="GO:0007155">
    <property type="term" value="P:cell adhesion"/>
    <property type="evidence" value="ECO:0007669"/>
    <property type="project" value="UniProtKB-KW"/>
</dbReference>
<dbReference type="PANTHER" id="PTHR10574:SF406">
    <property type="entry name" value="LAMININ SUBUNIT ALPHA 5"/>
    <property type="match status" value="1"/>
</dbReference>
<evidence type="ECO:0000256" key="12">
    <source>
        <dbReference type="PROSITE-ProRule" id="PRU00460"/>
    </source>
</evidence>
<keyword evidence="17" id="KW-1185">Reference proteome</keyword>
<evidence type="ECO:0000256" key="7">
    <source>
        <dbReference type="ARBA" id="ARBA00022889"/>
    </source>
</evidence>